<dbReference type="SUPFAM" id="SSF101498">
    <property type="entry name" value="Anti-sigma factor FlgM"/>
    <property type="match status" value="1"/>
</dbReference>
<feature type="region of interest" description="Disordered" evidence="9">
    <location>
        <begin position="1"/>
        <end position="45"/>
    </location>
</feature>
<evidence type="ECO:0000259" key="10">
    <source>
        <dbReference type="Pfam" id="PF04316"/>
    </source>
</evidence>
<evidence type="ECO:0000256" key="9">
    <source>
        <dbReference type="SAM" id="MobiDB-lite"/>
    </source>
</evidence>
<gene>
    <name evidence="11" type="primary">flgM</name>
    <name evidence="11" type="ORF">ISP18_16225</name>
</gene>
<evidence type="ECO:0000256" key="2">
    <source>
        <dbReference type="ARBA" id="ARBA00017823"/>
    </source>
</evidence>
<evidence type="ECO:0000256" key="6">
    <source>
        <dbReference type="ARBA" id="ARBA00023163"/>
    </source>
</evidence>
<dbReference type="InterPro" id="IPR035890">
    <property type="entry name" value="Anti-sigma-28_factor_FlgM_sf"/>
</dbReference>
<protein>
    <recommendedName>
        <fullName evidence="2">Negative regulator of flagellin synthesis</fullName>
    </recommendedName>
    <alternativeName>
        <fullName evidence="8">Anti-sigma-28 factor</fullName>
    </alternativeName>
</protein>
<keyword evidence="12" id="KW-1185">Reference proteome</keyword>
<keyword evidence="11" id="KW-0282">Flagellum</keyword>
<evidence type="ECO:0000256" key="4">
    <source>
        <dbReference type="ARBA" id="ARBA00022795"/>
    </source>
</evidence>
<evidence type="ECO:0000256" key="7">
    <source>
        <dbReference type="ARBA" id="ARBA00024739"/>
    </source>
</evidence>
<comment type="caution">
    <text evidence="11">The sequence shown here is derived from an EMBL/GenBank/DDBJ whole genome shotgun (WGS) entry which is preliminary data.</text>
</comment>
<keyword evidence="11" id="KW-0966">Cell projection</keyword>
<evidence type="ECO:0000256" key="3">
    <source>
        <dbReference type="ARBA" id="ARBA00022491"/>
    </source>
</evidence>
<evidence type="ECO:0000313" key="12">
    <source>
        <dbReference type="Proteomes" id="UP001620409"/>
    </source>
</evidence>
<dbReference type="InterPro" id="IPR031316">
    <property type="entry name" value="FlgM_C"/>
</dbReference>
<organism evidence="11 12">
    <name type="scientific">Dyella humi</name>
    <dbReference type="NCBI Taxonomy" id="1770547"/>
    <lineage>
        <taxon>Bacteria</taxon>
        <taxon>Pseudomonadati</taxon>
        <taxon>Pseudomonadota</taxon>
        <taxon>Gammaproteobacteria</taxon>
        <taxon>Lysobacterales</taxon>
        <taxon>Rhodanobacteraceae</taxon>
        <taxon>Dyella</taxon>
    </lineage>
</organism>
<feature type="domain" description="Anti-sigma-28 factor FlgM C-terminal" evidence="10">
    <location>
        <begin position="43"/>
        <end position="93"/>
    </location>
</feature>
<name>A0ABW8ILP5_9GAMM</name>
<dbReference type="EMBL" id="JADIKI010000023">
    <property type="protein sequence ID" value="MFK2856152.1"/>
    <property type="molecule type" value="Genomic_DNA"/>
</dbReference>
<accession>A0ABW8ILP5</accession>
<dbReference type="NCBIfam" id="TIGR03824">
    <property type="entry name" value="FlgM_jcvi"/>
    <property type="match status" value="1"/>
</dbReference>
<evidence type="ECO:0000256" key="5">
    <source>
        <dbReference type="ARBA" id="ARBA00023015"/>
    </source>
</evidence>
<evidence type="ECO:0000313" key="11">
    <source>
        <dbReference type="EMBL" id="MFK2856152.1"/>
    </source>
</evidence>
<evidence type="ECO:0000256" key="8">
    <source>
        <dbReference type="ARBA" id="ARBA00030117"/>
    </source>
</evidence>
<keyword evidence="3" id="KW-0678">Repressor</keyword>
<keyword evidence="5" id="KW-0805">Transcription regulation</keyword>
<keyword evidence="4" id="KW-1005">Bacterial flagellum biogenesis</keyword>
<dbReference type="Pfam" id="PF04316">
    <property type="entry name" value="FlgM"/>
    <property type="match status" value="1"/>
</dbReference>
<keyword evidence="6" id="KW-0804">Transcription</keyword>
<reference evidence="11 12" key="1">
    <citation type="submission" date="2020-10" db="EMBL/GenBank/DDBJ databases">
        <title>Phylogeny of dyella-like bacteria.</title>
        <authorList>
            <person name="Fu J."/>
        </authorList>
    </citation>
    <scope>NUCLEOTIDE SEQUENCE [LARGE SCALE GENOMIC DNA]</scope>
    <source>
        <strain evidence="11 12">DHG40</strain>
    </source>
</reference>
<keyword evidence="11" id="KW-0969">Cilium</keyword>
<dbReference type="InterPro" id="IPR007412">
    <property type="entry name" value="FlgM"/>
</dbReference>
<proteinExistence type="inferred from homology"/>
<dbReference type="RefSeq" id="WP_380014342.1">
    <property type="nucleotide sequence ID" value="NZ_JADIKI010000023.1"/>
</dbReference>
<feature type="compositionally biased region" description="Low complexity" evidence="9">
    <location>
        <begin position="23"/>
        <end position="41"/>
    </location>
</feature>
<comment type="similarity">
    <text evidence="1">Belongs to the FlgM family.</text>
</comment>
<evidence type="ECO:0000256" key="1">
    <source>
        <dbReference type="ARBA" id="ARBA00005322"/>
    </source>
</evidence>
<comment type="function">
    <text evidence="7">Responsible for the coupling of flagellin expression to flagellar assembly by preventing expression of the flagellin genes when a component of the middle class of proteins is defective. It negatively regulates flagellar genes by inhibiting the activity of FliA by directly binding to FliA.</text>
</comment>
<feature type="compositionally biased region" description="Polar residues" evidence="9">
    <location>
        <begin position="1"/>
        <end position="22"/>
    </location>
</feature>
<sequence>MNTTISSNGLPQLPLATTTSENSAAQTSTTAPATSSSATQTNDSVQLTDSARALQQASSANAPVDTQRVDQIRHQLAAGTYKVDPHAIANSLVSLEGQIGGGTK</sequence>
<dbReference type="Proteomes" id="UP001620409">
    <property type="component" value="Unassembled WGS sequence"/>
</dbReference>